<dbReference type="RefSeq" id="WP_084230840.1">
    <property type="nucleotide sequence ID" value="NZ_FWWR01000009.1"/>
</dbReference>
<keyword evidence="6 7" id="KW-0472">Membrane</keyword>
<dbReference type="PANTHER" id="PTHR43663">
    <property type="entry name" value="CHROMATE TRANSPORT PROTEIN-RELATED"/>
    <property type="match status" value="1"/>
</dbReference>
<feature type="transmembrane region" description="Helical" evidence="7">
    <location>
        <begin position="110"/>
        <end position="128"/>
    </location>
</feature>
<feature type="transmembrane region" description="Helical" evidence="7">
    <location>
        <begin position="73"/>
        <end position="98"/>
    </location>
</feature>
<feature type="transmembrane region" description="Helical" evidence="7">
    <location>
        <begin position="7"/>
        <end position="28"/>
    </location>
</feature>
<gene>
    <name evidence="8" type="ORF">SAMN00017477_1283</name>
</gene>
<keyword evidence="4 7" id="KW-0812">Transmembrane</keyword>
<proteinExistence type="inferred from homology"/>
<sequence>MIFFKLYITFLKIGALSFGGGYATIPLIRKFVVEENGWMNMSEFLDIVSISQMTPGPIAINCATFVGQKIGGILGSIIATSGVITIQSILMLSLGYFLFKKRKTFKILNYMLVGIKACIVSLIFITAISLIKSSILTESINIPALATFVIGFVLYLRKVNLYRLLLIGGGIGLIINIVLTSSL</sequence>
<evidence type="ECO:0000256" key="7">
    <source>
        <dbReference type="SAM" id="Phobius"/>
    </source>
</evidence>
<name>A0A1W1V3M8_PEPAS</name>
<keyword evidence="9" id="KW-1185">Reference proteome</keyword>
<reference evidence="9" key="1">
    <citation type="submission" date="2017-04" db="EMBL/GenBank/DDBJ databases">
        <authorList>
            <person name="Varghese N."/>
            <person name="Submissions S."/>
        </authorList>
    </citation>
    <scope>NUCLEOTIDE SEQUENCE [LARGE SCALE GENOMIC DNA]</scope>
    <source>
        <strain evidence="9">DSM 20463</strain>
    </source>
</reference>
<dbReference type="Pfam" id="PF02417">
    <property type="entry name" value="Chromate_transp"/>
    <property type="match status" value="1"/>
</dbReference>
<dbReference type="STRING" id="573058.SAMN00017477_1283"/>
<organism evidence="8 9">
    <name type="scientific">Peptoniphilus asaccharolyticus DSM 20463</name>
    <dbReference type="NCBI Taxonomy" id="573058"/>
    <lineage>
        <taxon>Bacteria</taxon>
        <taxon>Bacillati</taxon>
        <taxon>Bacillota</taxon>
        <taxon>Tissierellia</taxon>
        <taxon>Tissierellales</taxon>
        <taxon>Peptoniphilaceae</taxon>
        <taxon>Peptoniphilus</taxon>
    </lineage>
</organism>
<evidence type="ECO:0000256" key="4">
    <source>
        <dbReference type="ARBA" id="ARBA00022692"/>
    </source>
</evidence>
<keyword evidence="3" id="KW-1003">Cell membrane</keyword>
<feature type="transmembrane region" description="Helical" evidence="7">
    <location>
        <begin position="161"/>
        <end position="179"/>
    </location>
</feature>
<accession>A0A1W1V3M8</accession>
<dbReference type="AlphaFoldDB" id="A0A1W1V3M8"/>
<evidence type="ECO:0000256" key="3">
    <source>
        <dbReference type="ARBA" id="ARBA00022475"/>
    </source>
</evidence>
<dbReference type="InterPro" id="IPR003370">
    <property type="entry name" value="Chromate_transpt"/>
</dbReference>
<keyword evidence="5 7" id="KW-1133">Transmembrane helix</keyword>
<dbReference type="OrthoDB" id="9788907at2"/>
<dbReference type="GO" id="GO:0005886">
    <property type="term" value="C:plasma membrane"/>
    <property type="evidence" value="ECO:0007669"/>
    <property type="project" value="UniProtKB-SubCell"/>
</dbReference>
<feature type="transmembrane region" description="Helical" evidence="7">
    <location>
        <begin position="140"/>
        <end position="156"/>
    </location>
</feature>
<evidence type="ECO:0000256" key="5">
    <source>
        <dbReference type="ARBA" id="ARBA00022989"/>
    </source>
</evidence>
<comment type="similarity">
    <text evidence="2">Belongs to the chromate ion transporter (CHR) (TC 2.A.51) family.</text>
</comment>
<comment type="subcellular location">
    <subcellularLocation>
        <location evidence="1">Cell membrane</location>
        <topology evidence="1">Multi-pass membrane protein</topology>
    </subcellularLocation>
</comment>
<dbReference type="Proteomes" id="UP000192368">
    <property type="component" value="Unassembled WGS sequence"/>
</dbReference>
<evidence type="ECO:0000256" key="1">
    <source>
        <dbReference type="ARBA" id="ARBA00004651"/>
    </source>
</evidence>
<dbReference type="EMBL" id="FWWR01000009">
    <property type="protein sequence ID" value="SMB87886.1"/>
    <property type="molecule type" value="Genomic_DNA"/>
</dbReference>
<evidence type="ECO:0000256" key="6">
    <source>
        <dbReference type="ARBA" id="ARBA00023136"/>
    </source>
</evidence>
<dbReference type="GO" id="GO:0015109">
    <property type="term" value="F:chromate transmembrane transporter activity"/>
    <property type="evidence" value="ECO:0007669"/>
    <property type="project" value="InterPro"/>
</dbReference>
<dbReference type="InterPro" id="IPR052518">
    <property type="entry name" value="CHR_Transporter"/>
</dbReference>
<dbReference type="PANTHER" id="PTHR43663:SF1">
    <property type="entry name" value="CHROMATE TRANSPORTER"/>
    <property type="match status" value="1"/>
</dbReference>
<protein>
    <submittedName>
        <fullName evidence="8">Chromate transporter</fullName>
    </submittedName>
</protein>
<evidence type="ECO:0000313" key="8">
    <source>
        <dbReference type="EMBL" id="SMB87886.1"/>
    </source>
</evidence>
<evidence type="ECO:0000256" key="2">
    <source>
        <dbReference type="ARBA" id="ARBA00005262"/>
    </source>
</evidence>
<evidence type="ECO:0000313" key="9">
    <source>
        <dbReference type="Proteomes" id="UP000192368"/>
    </source>
</evidence>